<keyword evidence="3 6" id="KW-0812">Transmembrane</keyword>
<keyword evidence="5 6" id="KW-0472">Membrane</keyword>
<evidence type="ECO:0000256" key="6">
    <source>
        <dbReference type="SAM" id="Phobius"/>
    </source>
</evidence>
<evidence type="ECO:0000256" key="1">
    <source>
        <dbReference type="ARBA" id="ARBA00004141"/>
    </source>
</evidence>
<comment type="similarity">
    <text evidence="2">Belongs to the TMEM86 family.</text>
</comment>
<reference evidence="7 8" key="1">
    <citation type="journal article" date="2014" name="J. Microbiol.">
        <title>Diaminobutyricibacter tongyongensis gen. nov., sp. nov. and Homoserinibacter gongjuensis gen. nov., sp. nov. belong to the family Microbacteriaceae.</title>
        <authorList>
            <person name="Kim S.J."/>
            <person name="Ahn J.H."/>
            <person name="Weon H.Y."/>
            <person name="Hamada M."/>
            <person name="Suzuki K."/>
            <person name="Kwon S.W."/>
        </authorList>
    </citation>
    <scope>NUCLEOTIDE SEQUENCE [LARGE SCALE GENOMIC DNA]</scope>
    <source>
        <strain evidence="7 8">NBRC 108724</strain>
    </source>
</reference>
<evidence type="ECO:0000256" key="4">
    <source>
        <dbReference type="ARBA" id="ARBA00022989"/>
    </source>
</evidence>
<dbReference type="AlphaFoldDB" id="A0A6L9XX28"/>
<feature type="transmembrane region" description="Helical" evidence="6">
    <location>
        <begin position="163"/>
        <end position="180"/>
    </location>
</feature>
<dbReference type="GO" id="GO:0016787">
    <property type="term" value="F:hydrolase activity"/>
    <property type="evidence" value="ECO:0007669"/>
    <property type="project" value="TreeGrafter"/>
</dbReference>
<keyword evidence="4 6" id="KW-1133">Transmembrane helix</keyword>
<accession>A0A6L9XX28</accession>
<feature type="transmembrane region" description="Helical" evidence="6">
    <location>
        <begin position="82"/>
        <end position="103"/>
    </location>
</feature>
<organism evidence="7 8">
    <name type="scientific">Leifsonia tongyongensis</name>
    <dbReference type="NCBI Taxonomy" id="1268043"/>
    <lineage>
        <taxon>Bacteria</taxon>
        <taxon>Bacillati</taxon>
        <taxon>Actinomycetota</taxon>
        <taxon>Actinomycetes</taxon>
        <taxon>Micrococcales</taxon>
        <taxon>Microbacteriaceae</taxon>
        <taxon>Leifsonia</taxon>
    </lineage>
</organism>
<keyword evidence="8" id="KW-1185">Reference proteome</keyword>
<dbReference type="EMBL" id="JAAGWY010000001">
    <property type="protein sequence ID" value="NEN05805.1"/>
    <property type="molecule type" value="Genomic_DNA"/>
</dbReference>
<evidence type="ECO:0000313" key="7">
    <source>
        <dbReference type="EMBL" id="NEN05805.1"/>
    </source>
</evidence>
<evidence type="ECO:0000256" key="3">
    <source>
        <dbReference type="ARBA" id="ARBA00022692"/>
    </source>
</evidence>
<dbReference type="GO" id="GO:0016020">
    <property type="term" value="C:membrane"/>
    <property type="evidence" value="ECO:0007669"/>
    <property type="project" value="UniProtKB-SubCell"/>
</dbReference>
<dbReference type="PANTHER" id="PTHR31885">
    <property type="entry name" value="GH04784P"/>
    <property type="match status" value="1"/>
</dbReference>
<dbReference type="InterPro" id="IPR012506">
    <property type="entry name" value="TMEM86B-like"/>
</dbReference>
<dbReference type="Proteomes" id="UP000474967">
    <property type="component" value="Unassembled WGS sequence"/>
</dbReference>
<comment type="caution">
    <text evidence="7">The sequence shown here is derived from an EMBL/GenBank/DDBJ whole genome shotgun (WGS) entry which is preliminary data.</text>
</comment>
<feature type="transmembrane region" description="Helical" evidence="6">
    <location>
        <begin position="187"/>
        <end position="209"/>
    </location>
</feature>
<dbReference type="PANTHER" id="PTHR31885:SF6">
    <property type="entry name" value="GH04784P"/>
    <property type="match status" value="1"/>
</dbReference>
<feature type="transmembrane region" description="Helical" evidence="6">
    <location>
        <begin position="109"/>
        <end position="128"/>
    </location>
</feature>
<sequence length="257" mass="26776">MAGTRTRGAYLRRRTGRRRRILNGSHGVIIRPVPAFTPFIVVSLVQVIAIAAGAAALVQVTKPLLMPALAVAVLLARLGKRFTLAVGLLLLAIGLSWAGDLALMLPGDLWFVVGLGSFLLAHVAYLVLFVRIGGFGRPRAWAIVYAVWFVVFLAVLIPGLGSLVVPVVLYGLVLGAMATAATRVSALVAAGAAVFVVSDSILALSRFLPAVVIPGHDVLTMLTYCVGQGLIAAGVLAVIGRAGSEEARPESSRARAA</sequence>
<feature type="transmembrane region" description="Helical" evidence="6">
    <location>
        <begin position="221"/>
        <end position="239"/>
    </location>
</feature>
<protein>
    <submittedName>
        <fullName evidence="7">Lysoplasmalogenase</fullName>
    </submittedName>
</protein>
<proteinExistence type="inferred from homology"/>
<feature type="transmembrane region" description="Helical" evidence="6">
    <location>
        <begin position="140"/>
        <end position="157"/>
    </location>
</feature>
<dbReference type="Pfam" id="PF07947">
    <property type="entry name" value="YhhN"/>
    <property type="match status" value="1"/>
</dbReference>
<feature type="transmembrane region" description="Helical" evidence="6">
    <location>
        <begin position="21"/>
        <end position="41"/>
    </location>
</feature>
<evidence type="ECO:0000313" key="8">
    <source>
        <dbReference type="Proteomes" id="UP000474967"/>
    </source>
</evidence>
<evidence type="ECO:0000256" key="5">
    <source>
        <dbReference type="ARBA" id="ARBA00023136"/>
    </source>
</evidence>
<evidence type="ECO:0000256" key="2">
    <source>
        <dbReference type="ARBA" id="ARBA00007375"/>
    </source>
</evidence>
<name>A0A6L9XX28_9MICO</name>
<feature type="transmembrane region" description="Helical" evidence="6">
    <location>
        <begin position="47"/>
        <end position="75"/>
    </location>
</feature>
<comment type="subcellular location">
    <subcellularLocation>
        <location evidence="1">Membrane</location>
        <topology evidence="1">Multi-pass membrane protein</topology>
    </subcellularLocation>
</comment>
<gene>
    <name evidence="7" type="ORF">G3T36_07955</name>
</gene>